<dbReference type="InterPro" id="IPR006164">
    <property type="entry name" value="DNA_bd_Ku70/Ku80"/>
</dbReference>
<feature type="region of interest" description="Disordered" evidence="4">
    <location>
        <begin position="355"/>
        <end position="385"/>
    </location>
</feature>
<keyword evidence="7" id="KW-1185">Reference proteome</keyword>
<dbReference type="SUPFAM" id="SSF100939">
    <property type="entry name" value="SPOC domain-like"/>
    <property type="match status" value="1"/>
</dbReference>
<keyword evidence="3" id="KW-0227">DNA damage</keyword>
<dbReference type="HAMAP" id="MF_01875">
    <property type="entry name" value="Prokaryotic_Ku"/>
    <property type="match status" value="1"/>
</dbReference>
<comment type="caution">
    <text evidence="6">The sequence shown here is derived from an EMBL/GenBank/DDBJ whole genome shotgun (WGS) entry which is preliminary data.</text>
</comment>
<keyword evidence="3" id="KW-0234">DNA repair</keyword>
<dbReference type="EMBL" id="BAAALF010000008">
    <property type="protein sequence ID" value="GAA1220856.1"/>
    <property type="molecule type" value="Genomic_DNA"/>
</dbReference>
<dbReference type="PANTHER" id="PTHR41251">
    <property type="entry name" value="NON-HOMOLOGOUS END JOINING PROTEIN KU"/>
    <property type="match status" value="1"/>
</dbReference>
<dbReference type="PANTHER" id="PTHR41251:SF1">
    <property type="entry name" value="NON-HOMOLOGOUS END JOINING PROTEIN KU"/>
    <property type="match status" value="1"/>
</dbReference>
<proteinExistence type="inferred from homology"/>
<keyword evidence="2 3" id="KW-0233">DNA recombination</keyword>
<dbReference type="Proteomes" id="UP001500037">
    <property type="component" value="Unassembled WGS sequence"/>
</dbReference>
<reference evidence="6 7" key="1">
    <citation type="journal article" date="2019" name="Int. J. Syst. Evol. Microbiol.">
        <title>The Global Catalogue of Microorganisms (GCM) 10K type strain sequencing project: providing services to taxonomists for standard genome sequencing and annotation.</title>
        <authorList>
            <consortium name="The Broad Institute Genomics Platform"/>
            <consortium name="The Broad Institute Genome Sequencing Center for Infectious Disease"/>
            <person name="Wu L."/>
            <person name="Ma J."/>
        </authorList>
    </citation>
    <scope>NUCLEOTIDE SEQUENCE [LARGE SCALE GENOMIC DNA]</scope>
    <source>
        <strain evidence="6 7">JCM 13004</strain>
    </source>
</reference>
<organism evidence="6 7">
    <name type="scientific">Kitasatospora nipponensis</name>
    <dbReference type="NCBI Taxonomy" id="258049"/>
    <lineage>
        <taxon>Bacteria</taxon>
        <taxon>Bacillati</taxon>
        <taxon>Actinomycetota</taxon>
        <taxon>Actinomycetes</taxon>
        <taxon>Kitasatosporales</taxon>
        <taxon>Streptomycetaceae</taxon>
        <taxon>Kitasatospora</taxon>
    </lineage>
</organism>
<dbReference type="InterPro" id="IPR016194">
    <property type="entry name" value="SPOC-like_C_dom_sf"/>
</dbReference>
<evidence type="ECO:0000259" key="5">
    <source>
        <dbReference type="SMART" id="SM00559"/>
    </source>
</evidence>
<evidence type="ECO:0000313" key="6">
    <source>
        <dbReference type="EMBL" id="GAA1220856.1"/>
    </source>
</evidence>
<evidence type="ECO:0000313" key="7">
    <source>
        <dbReference type="Proteomes" id="UP001500037"/>
    </source>
</evidence>
<feature type="compositionally biased region" description="Low complexity" evidence="4">
    <location>
        <begin position="264"/>
        <end position="296"/>
    </location>
</feature>
<comment type="subunit">
    <text evidence="3">Homodimer. Interacts with LigD.</text>
</comment>
<feature type="domain" description="Ku" evidence="5">
    <location>
        <begin position="59"/>
        <end position="189"/>
    </location>
</feature>
<protein>
    <recommendedName>
        <fullName evidence="3">Non-homologous end joining protein Ku</fullName>
    </recommendedName>
</protein>
<evidence type="ECO:0000256" key="1">
    <source>
        <dbReference type="ARBA" id="ARBA00023125"/>
    </source>
</evidence>
<accession>A0ABN1VTP2</accession>
<dbReference type="Gene3D" id="2.40.290.10">
    <property type="match status" value="1"/>
</dbReference>
<dbReference type="NCBIfam" id="TIGR02772">
    <property type="entry name" value="Ku_bact"/>
    <property type="match status" value="1"/>
</dbReference>
<dbReference type="Pfam" id="PF02735">
    <property type="entry name" value="Ku"/>
    <property type="match status" value="1"/>
</dbReference>
<comment type="function">
    <text evidence="3">With LigD forms a non-homologous end joining (NHEJ) DNA repair enzyme, which repairs dsDNA breaks with reduced fidelity. Binds linear dsDNA with 5'- and 3'- overhangs but not closed circular dsDNA nor ssDNA. Recruits and stimulates the ligase activity of LigD.</text>
</comment>
<keyword evidence="1 3" id="KW-0238">DNA-binding</keyword>
<feature type="compositionally biased region" description="Basic residues" evidence="4">
    <location>
        <begin position="376"/>
        <end position="385"/>
    </location>
</feature>
<name>A0ABN1VTP2_9ACTN</name>
<dbReference type="InterPro" id="IPR009187">
    <property type="entry name" value="Prok_Ku"/>
</dbReference>
<evidence type="ECO:0000256" key="3">
    <source>
        <dbReference type="HAMAP-Rule" id="MF_01875"/>
    </source>
</evidence>
<feature type="region of interest" description="Disordered" evidence="4">
    <location>
        <begin position="262"/>
        <end position="342"/>
    </location>
</feature>
<evidence type="ECO:0000256" key="4">
    <source>
        <dbReference type="SAM" id="MobiDB-lite"/>
    </source>
</evidence>
<evidence type="ECO:0000256" key="2">
    <source>
        <dbReference type="ARBA" id="ARBA00023172"/>
    </source>
</evidence>
<gene>
    <name evidence="3" type="primary">ku</name>
    <name evidence="6" type="ORF">GCM10009665_08720</name>
</gene>
<comment type="similarity">
    <text evidence="3">Belongs to the prokaryotic Ku family.</text>
</comment>
<dbReference type="SMART" id="SM00559">
    <property type="entry name" value="Ku78"/>
    <property type="match status" value="1"/>
</dbReference>
<dbReference type="CDD" id="cd00789">
    <property type="entry name" value="KU_like"/>
    <property type="match status" value="1"/>
</dbReference>
<sequence length="385" mass="42139">MVEVTAVARPIWTGVLSFGLVTVPIALYSATESHGVSFRQIERGTADRVRNKRVNERTGEEVAFGDIVKGFELAEGEYVIVEPDELEKISPGRSKTIEITGFVDLDQVEPIYFDTTYYIGPKGKEYAKVYALLQRAMEKANRAGLALFSMRGKQYLTAVKSEGGILSAHTMHFADEVRDPRREVDNLPDADLSVSERELSAAEQLIDMLAVDWQPEQWRDTYSERVRELVQAKAEGREVTVSEGPAEASNVVDLMSILERSLQSAGTSPAPAAAATESGTAGQPTGRADAGATRARSTPSAHRAPKEGGAKKSTSTRQPAKASAARKSTSQARTPKEDLGALTKAELYKRATDLDIPHRSTMTRDQLQDALEHTTPTRRRHLRSA</sequence>